<proteinExistence type="predicted"/>
<protein>
    <submittedName>
        <fullName evidence="2">Uncharacterized protein</fullName>
    </submittedName>
</protein>
<feature type="region of interest" description="Disordered" evidence="1">
    <location>
        <begin position="136"/>
        <end position="341"/>
    </location>
</feature>
<dbReference type="VEuPathDB" id="FungiDB:MPH_08196"/>
<evidence type="ECO:0000256" key="1">
    <source>
        <dbReference type="SAM" id="MobiDB-lite"/>
    </source>
</evidence>
<reference evidence="2 3" key="1">
    <citation type="journal article" date="2012" name="BMC Genomics">
        <title>Tools to kill: Genome of one of the most destructive plant pathogenic fungi Macrophomina phaseolina.</title>
        <authorList>
            <person name="Islam M.S."/>
            <person name="Haque M.S."/>
            <person name="Islam M.M."/>
            <person name="Emdad E.M."/>
            <person name="Halim A."/>
            <person name="Hossen Q.M.M."/>
            <person name="Hossain M.Z."/>
            <person name="Ahmed B."/>
            <person name="Rahim S."/>
            <person name="Rahman M.S."/>
            <person name="Alam M.M."/>
            <person name="Hou S."/>
            <person name="Wan X."/>
            <person name="Saito J.A."/>
            <person name="Alam M."/>
        </authorList>
    </citation>
    <scope>NUCLEOTIDE SEQUENCE [LARGE SCALE GENOMIC DNA]</scope>
    <source>
        <strain evidence="2 3">MS6</strain>
    </source>
</reference>
<feature type="compositionally biased region" description="Low complexity" evidence="1">
    <location>
        <begin position="207"/>
        <end position="227"/>
    </location>
</feature>
<dbReference type="AlphaFoldDB" id="K2QXL8"/>
<dbReference type="OrthoDB" id="5327145at2759"/>
<feature type="compositionally biased region" description="Polar residues" evidence="1">
    <location>
        <begin position="279"/>
        <end position="293"/>
    </location>
</feature>
<dbReference type="Proteomes" id="UP000007129">
    <property type="component" value="Unassembled WGS sequence"/>
</dbReference>
<feature type="compositionally biased region" description="Polar residues" evidence="1">
    <location>
        <begin position="183"/>
        <end position="206"/>
    </location>
</feature>
<name>K2QXL8_MACPH</name>
<accession>K2QXL8</accession>
<feature type="compositionally biased region" description="Low complexity" evidence="1">
    <location>
        <begin position="1"/>
        <end position="20"/>
    </location>
</feature>
<feature type="compositionally biased region" description="Low complexity" evidence="1">
    <location>
        <begin position="294"/>
        <end position="316"/>
    </location>
</feature>
<gene>
    <name evidence="2" type="ORF">MPH_08196</name>
</gene>
<dbReference type="HOGENOM" id="CLU_704132_0_0_1"/>
<organism evidence="2 3">
    <name type="scientific">Macrophomina phaseolina (strain MS6)</name>
    <name type="common">Charcoal rot fungus</name>
    <dbReference type="NCBI Taxonomy" id="1126212"/>
    <lineage>
        <taxon>Eukaryota</taxon>
        <taxon>Fungi</taxon>
        <taxon>Dikarya</taxon>
        <taxon>Ascomycota</taxon>
        <taxon>Pezizomycotina</taxon>
        <taxon>Dothideomycetes</taxon>
        <taxon>Dothideomycetes incertae sedis</taxon>
        <taxon>Botryosphaeriales</taxon>
        <taxon>Botryosphaeriaceae</taxon>
        <taxon>Macrophomina</taxon>
    </lineage>
</organism>
<dbReference type="eggNOG" id="ENOG502S7FM">
    <property type="taxonomic scope" value="Eukaryota"/>
</dbReference>
<feature type="region of interest" description="Disordered" evidence="1">
    <location>
        <begin position="1"/>
        <end position="83"/>
    </location>
</feature>
<comment type="caution">
    <text evidence="2">The sequence shown here is derived from an EMBL/GenBank/DDBJ whole genome shotgun (WGS) entry which is preliminary data.</text>
</comment>
<evidence type="ECO:0000313" key="3">
    <source>
        <dbReference type="Proteomes" id="UP000007129"/>
    </source>
</evidence>
<dbReference type="EMBL" id="AHHD01000339">
    <property type="protein sequence ID" value="EKG14616.1"/>
    <property type="molecule type" value="Genomic_DNA"/>
</dbReference>
<sequence length="392" mass="42312">MKTTNAKAAAFATPAPQTEPGSEKAGAKSSGPRLRRAKVKIHQASPAAEVAQDEERDIEYMPPPEIPLPDDPEDWPSDMKYPQFQGKNLIRGTYQTYFDPVDDDGVHLSDKRIAEHKAKVNARHDAMLQKNLEETLGPLSDEERELFGFAPAPKPTQESNAPHARPANVAKPPIATRRPLSAAATSKPSTLASRNAVSILSNASNVTASMRANARSRSALSTAAPPTTVQPRKKPTLATAPCASNSSSMRHQAATAASRTTLGYGKGRTVGPSVRRPLGQSSGNQQRSVSQPGSAHTRSASAASARPALPQRSRSAWTRHDSDATLVGSHTHLPSYDENDEPEMEMIREMALRNLRLDEGLGGDDWFSRAQAGLSTFDIGDEEEFQFTIPEL</sequence>
<dbReference type="InParanoid" id="K2QXL8"/>
<feature type="compositionally biased region" description="Polar residues" evidence="1">
    <location>
        <begin position="242"/>
        <end position="261"/>
    </location>
</feature>
<evidence type="ECO:0000313" key="2">
    <source>
        <dbReference type="EMBL" id="EKG14616.1"/>
    </source>
</evidence>